<dbReference type="Pfam" id="PF20880">
    <property type="entry name" value="G1_gp67_N"/>
    <property type="match status" value="1"/>
</dbReference>
<evidence type="ECO:0000259" key="1">
    <source>
        <dbReference type="Pfam" id="PF20880"/>
    </source>
</evidence>
<reference evidence="3 4" key="1">
    <citation type="journal article" date="2014" name="Appl. Environ. Microbiol.">
        <title>Comparative genomic and morphological analysis of Listeria phages isolated from farm environments.</title>
        <authorList>
            <person name="Denes T."/>
            <person name="Vongkamjan K."/>
            <person name="Ackermann H.W."/>
            <person name="Moreno Switt A.I."/>
            <person name="Wiedmann M."/>
            <person name="den Bakker H.C."/>
        </authorList>
    </citation>
    <scope>NUCLEOTIDE SEQUENCE [LARGE SCALE GENOMIC DNA]</scope>
</reference>
<gene>
    <name evidence="3" type="ORF">LP064_132</name>
</gene>
<evidence type="ECO:0000313" key="3">
    <source>
        <dbReference type="EMBL" id="AHL19154.1"/>
    </source>
</evidence>
<feature type="domain" description="Gp67 N-terminal" evidence="1">
    <location>
        <begin position="27"/>
        <end position="83"/>
    </location>
</feature>
<evidence type="ECO:0000259" key="2">
    <source>
        <dbReference type="Pfam" id="PF20881"/>
    </source>
</evidence>
<dbReference type="Proteomes" id="UP000026994">
    <property type="component" value="Segment"/>
</dbReference>
<feature type="domain" description="Gp67 C-terminal" evidence="2">
    <location>
        <begin position="100"/>
        <end position="200"/>
    </location>
</feature>
<keyword evidence="4" id="KW-1185">Reference proteome</keyword>
<name>A0A059T6M9_9CAUD</name>
<proteinExistence type="predicted"/>
<dbReference type="EMBL" id="KJ094029">
    <property type="protein sequence ID" value="AHL19154.1"/>
    <property type="molecule type" value="Genomic_DNA"/>
</dbReference>
<accession>A0A059T6M9</accession>
<protein>
    <submittedName>
        <fullName evidence="3">Uncharacterized protein</fullName>
    </submittedName>
</protein>
<evidence type="ECO:0000313" key="4">
    <source>
        <dbReference type="Proteomes" id="UP000026994"/>
    </source>
</evidence>
<sequence length="201" mass="23575">MESYKMKVKIMTEEKGVLTSEVSKRSTKKEAIYSANVFPISSLYKWYPFNTNYAYVVDKHGVYRLTELDDCIHTSYNLVSEEKAKLDPTKWHNKTVTQSNLLLCRLANKLGIKSIKDDFNQQDVENGFEVISTELAYIKEQATARCYGDKDVFERSELLKKSKEEREQAYFEYLTVEEVNFQYKLGELYAMLVLMRKVVNY</sequence>
<dbReference type="InterPro" id="IPR049103">
    <property type="entry name" value="Gp67_C"/>
</dbReference>
<dbReference type="Pfam" id="PF20881">
    <property type="entry name" value="G1_gp67_C"/>
    <property type="match status" value="1"/>
</dbReference>
<organism evidence="3 4">
    <name type="scientific">Listeria phage LP-064</name>
    <dbReference type="NCBI Taxonomy" id="1458853"/>
    <lineage>
        <taxon>Viruses</taxon>
        <taxon>Duplodnaviria</taxon>
        <taxon>Heunggongvirae</taxon>
        <taxon>Uroviricota</taxon>
        <taxon>Caudoviricetes</taxon>
        <taxon>Herelleviridae</taxon>
        <taxon>Jasinskavirinae</taxon>
        <taxon>Pecentumvirus</taxon>
        <taxon>Pecentumvirus LP064</taxon>
    </lineage>
</organism>
<dbReference type="InterPro" id="IPR049102">
    <property type="entry name" value="Gp67_N"/>
</dbReference>